<feature type="domain" description="FAR1" evidence="2">
    <location>
        <begin position="201"/>
        <end position="292"/>
    </location>
</feature>
<dbReference type="Pfam" id="PF03101">
    <property type="entry name" value="FAR1"/>
    <property type="match status" value="2"/>
</dbReference>
<name>A0ABC8WQQ9_9POAL</name>
<feature type="region of interest" description="Disordered" evidence="1">
    <location>
        <begin position="638"/>
        <end position="679"/>
    </location>
</feature>
<feature type="compositionally biased region" description="Polar residues" evidence="1">
    <location>
        <begin position="7"/>
        <end position="20"/>
    </location>
</feature>
<sequence>MEGTVTRIASESKPGNEQDSLTELPKAMEALVAHEHEVEKLIGLEDDTELTPCEGMEFESEDAARDFYSTYAINAGFRIRISRYTRSRRDNSIISRRIVCSKEGFHETRACDGLQSEQKQQERAVGCKAMIMIKKFGPSKWMVTKFVKNHNHGPVPPRKLDSRPANQDENPMEMPHSTEVGPIEEPFEGMEFESEEVAKLFYVNYARLNGFRARISRYCRSRRDNSIISRQIVCSKEGFREVRTKKVMADEGKTKRPRMITRVGCKAMIVVKKMNSGKWMVSKFEKEHNHSLSYSKMAPITSNITSGEVADFVAKSTDPNDVKNEGCSAGTQCNPADSLTVLYNNLCQEAIKFAKEGSVTEEIYHVAVSALKEAAEKVAEVKRSRPTLPHPDFISDSKHDVFQLQTMSALQCSNQVELKTSSSRSRPLQESASNLLLVPTNILTDSRLYNCIGNVPLSSAFPTNGRQGRHATEGSFMHFENIKETSTQKSQKTSSNQATRGKDESIHGSSGETMVAIPAIPLALCMPVSQNLHGSSTDGPYRLLAAPIEAVPISYRPAEPIRQPQKGACALGPFAGALSELNKRGTGPNSVVHATALACGARVVPLEEAASLINAIESKIRSGGAIIAKLPSSNLTSQFPPAIAMSSSSEDEENDHSEPLMVDADRNCHDSSDEMKLQS</sequence>
<reference evidence="3" key="1">
    <citation type="submission" date="2024-10" db="EMBL/GenBank/DDBJ databases">
        <authorList>
            <person name="Ryan C."/>
        </authorList>
    </citation>
    <scope>NUCLEOTIDE SEQUENCE [LARGE SCALE GENOMIC DNA]</scope>
</reference>
<dbReference type="AlphaFoldDB" id="A0ABC8WQQ9"/>
<feature type="region of interest" description="Disordered" evidence="1">
    <location>
        <begin position="152"/>
        <end position="179"/>
    </location>
</feature>
<feature type="compositionally biased region" description="Basic and acidic residues" evidence="1">
    <location>
        <begin position="663"/>
        <end position="679"/>
    </location>
</feature>
<accession>A0ABC8WQQ9</accession>
<dbReference type="PANTHER" id="PTHR46328">
    <property type="entry name" value="FAR-RED IMPAIRED RESPONSIVE (FAR1) FAMILY PROTEIN-RELATED"/>
    <property type="match status" value="1"/>
</dbReference>
<evidence type="ECO:0000313" key="3">
    <source>
        <dbReference type="EMBL" id="CAL4913601.1"/>
    </source>
</evidence>
<feature type="region of interest" description="Disordered" evidence="1">
    <location>
        <begin position="480"/>
        <end position="510"/>
    </location>
</feature>
<feature type="domain" description="FAR1" evidence="2">
    <location>
        <begin position="66"/>
        <end position="152"/>
    </location>
</feature>
<evidence type="ECO:0000259" key="2">
    <source>
        <dbReference type="Pfam" id="PF03101"/>
    </source>
</evidence>
<dbReference type="EMBL" id="OZ075123">
    <property type="protein sequence ID" value="CAL4913601.1"/>
    <property type="molecule type" value="Genomic_DNA"/>
</dbReference>
<evidence type="ECO:0000313" key="4">
    <source>
        <dbReference type="Proteomes" id="UP001497457"/>
    </source>
</evidence>
<keyword evidence="4" id="KW-1185">Reference proteome</keyword>
<evidence type="ECO:0000256" key="1">
    <source>
        <dbReference type="SAM" id="MobiDB-lite"/>
    </source>
</evidence>
<dbReference type="InterPro" id="IPR004330">
    <property type="entry name" value="FAR1_DNA_bnd_dom"/>
</dbReference>
<organism evidence="3 4">
    <name type="scientific">Urochloa decumbens</name>
    <dbReference type="NCBI Taxonomy" id="240449"/>
    <lineage>
        <taxon>Eukaryota</taxon>
        <taxon>Viridiplantae</taxon>
        <taxon>Streptophyta</taxon>
        <taxon>Embryophyta</taxon>
        <taxon>Tracheophyta</taxon>
        <taxon>Spermatophyta</taxon>
        <taxon>Magnoliopsida</taxon>
        <taxon>Liliopsida</taxon>
        <taxon>Poales</taxon>
        <taxon>Poaceae</taxon>
        <taxon>PACMAD clade</taxon>
        <taxon>Panicoideae</taxon>
        <taxon>Panicodae</taxon>
        <taxon>Paniceae</taxon>
        <taxon>Melinidinae</taxon>
        <taxon>Urochloa</taxon>
    </lineage>
</organism>
<feature type="region of interest" description="Disordered" evidence="1">
    <location>
        <begin position="1"/>
        <end position="20"/>
    </location>
</feature>
<gene>
    <name evidence="3" type="ORF">URODEC1_LOCUS16357</name>
</gene>
<feature type="compositionally biased region" description="Low complexity" evidence="1">
    <location>
        <begin position="484"/>
        <end position="497"/>
    </location>
</feature>
<dbReference type="PANTHER" id="PTHR46328:SF42">
    <property type="entry name" value="PROTEIN FAR1-RELATED SEQUENCE 5-LIKE ISOFORM X1"/>
    <property type="match status" value="1"/>
</dbReference>
<proteinExistence type="predicted"/>
<protein>
    <recommendedName>
        <fullName evidence="2">FAR1 domain-containing protein</fullName>
    </recommendedName>
</protein>
<dbReference type="Proteomes" id="UP001497457">
    <property type="component" value="Chromosome 13rd"/>
</dbReference>